<feature type="signal peptide" evidence="1">
    <location>
        <begin position="1"/>
        <end position="24"/>
    </location>
</feature>
<evidence type="ECO:0000313" key="3">
    <source>
        <dbReference type="EMBL" id="RXN85416.1"/>
    </source>
</evidence>
<proteinExistence type="predicted"/>
<sequence>MRNSVSGLALCACFAVSVPLAASAQTLSGSPKTANESHLASADKSFLEDAAQGGYAEIQGSQMALQKSRNEDVKTFANQMIKDHTAVGEELAALAKSKGYTPPTEPSLMQKGELKALDVTDDSFDSMYARRIGVAAHESTIKVFEKEIKDGKDAEVKAFAQKTLPALQSHLEMAKALQAKVTKK</sequence>
<feature type="domain" description="DUF4142" evidence="2">
    <location>
        <begin position="42"/>
        <end position="177"/>
    </location>
</feature>
<dbReference type="PANTHER" id="PTHR38593:SF1">
    <property type="entry name" value="BLR2558 PROTEIN"/>
    <property type="match status" value="1"/>
</dbReference>
<dbReference type="InterPro" id="IPR025419">
    <property type="entry name" value="DUF4142"/>
</dbReference>
<evidence type="ECO:0000259" key="2">
    <source>
        <dbReference type="Pfam" id="PF13628"/>
    </source>
</evidence>
<dbReference type="EMBL" id="PYAL01000007">
    <property type="protein sequence ID" value="RXN85416.1"/>
    <property type="molecule type" value="Genomic_DNA"/>
</dbReference>
<dbReference type="InterPro" id="IPR012347">
    <property type="entry name" value="Ferritin-like"/>
</dbReference>
<comment type="caution">
    <text evidence="3">The sequence shown here is derived from an EMBL/GenBank/DDBJ whole genome shotgun (WGS) entry which is preliminary data.</text>
</comment>
<accession>A0A4Q1HHW3</accession>
<evidence type="ECO:0000256" key="1">
    <source>
        <dbReference type="SAM" id="SignalP"/>
    </source>
</evidence>
<dbReference type="Gene3D" id="1.20.1260.10">
    <property type="match status" value="1"/>
</dbReference>
<dbReference type="OrthoDB" id="118677at2"/>
<dbReference type="Pfam" id="PF13628">
    <property type="entry name" value="DUF4142"/>
    <property type="match status" value="1"/>
</dbReference>
<protein>
    <submittedName>
        <fullName evidence="3">DUF305 domain-containing protein</fullName>
    </submittedName>
</protein>
<dbReference type="AlphaFoldDB" id="A0A4Q1HHW3"/>
<keyword evidence="1" id="KW-0732">Signal</keyword>
<dbReference type="PANTHER" id="PTHR38593">
    <property type="entry name" value="BLR2558 PROTEIN"/>
    <property type="match status" value="1"/>
</dbReference>
<dbReference type="Proteomes" id="UP000290849">
    <property type="component" value="Unassembled WGS sequence"/>
</dbReference>
<feature type="chain" id="PRO_5020904684" evidence="1">
    <location>
        <begin position="25"/>
        <end position="184"/>
    </location>
</feature>
<gene>
    <name evidence="3" type="ORF">C7R54_23315</name>
</gene>
<name>A0A4Q1HHW3_9BURK</name>
<evidence type="ECO:0000313" key="4">
    <source>
        <dbReference type="Proteomes" id="UP000290849"/>
    </source>
</evidence>
<dbReference type="RefSeq" id="WP_129153069.1">
    <property type="nucleotide sequence ID" value="NZ_JBHSDO010000005.1"/>
</dbReference>
<keyword evidence="4" id="KW-1185">Reference proteome</keyword>
<organism evidence="3 4">
    <name type="scientific">Achromobacter aloeverae</name>
    <dbReference type="NCBI Taxonomy" id="1750518"/>
    <lineage>
        <taxon>Bacteria</taxon>
        <taxon>Pseudomonadati</taxon>
        <taxon>Pseudomonadota</taxon>
        <taxon>Betaproteobacteria</taxon>
        <taxon>Burkholderiales</taxon>
        <taxon>Alcaligenaceae</taxon>
        <taxon>Achromobacter</taxon>
    </lineage>
</organism>
<reference evidence="3 4" key="1">
    <citation type="journal article" date="2017" name="Int. J. Syst. Evol. Microbiol.">
        <title>Achromobacter aloeverae sp. nov., isolated from the root of Aloe vera (L.) Burm.f.</title>
        <authorList>
            <person name="Kuncharoen N."/>
            <person name="Muramatsu Y."/>
            <person name="Shibata C."/>
            <person name="Kamakura Y."/>
            <person name="Nakagawa Y."/>
            <person name="Tanasupawat S."/>
        </authorList>
    </citation>
    <scope>NUCLEOTIDE SEQUENCE [LARGE SCALE GENOMIC DNA]</scope>
    <source>
        <strain evidence="3 4">AVA-1</strain>
    </source>
</reference>